<gene>
    <name evidence="1" type="ORF">RBB77_14145</name>
</gene>
<dbReference type="RefSeq" id="WP_353062434.1">
    <property type="nucleotide sequence ID" value="NZ_CP132942.1"/>
</dbReference>
<accession>A0AAU7ZK89</accession>
<evidence type="ECO:0000313" key="1">
    <source>
        <dbReference type="EMBL" id="XCB31589.1"/>
    </source>
</evidence>
<reference evidence="1" key="2">
    <citation type="journal article" date="2024" name="Environ. Microbiol.">
        <title>Genome analysis and description of Tunturibacter gen. nov. expands the diversity of Terriglobia in tundra soils.</title>
        <authorList>
            <person name="Messyasz A."/>
            <person name="Mannisto M.K."/>
            <person name="Kerkhof L.J."/>
            <person name="Haggblom M.M."/>
        </authorList>
    </citation>
    <scope>NUCLEOTIDE SEQUENCE</scope>
    <source>
        <strain evidence="1">X5P6</strain>
    </source>
</reference>
<proteinExistence type="predicted"/>
<organism evidence="1">
    <name type="scientific">Tunturiibacter psychrotolerans</name>
    <dbReference type="NCBI Taxonomy" id="3069686"/>
    <lineage>
        <taxon>Bacteria</taxon>
        <taxon>Pseudomonadati</taxon>
        <taxon>Acidobacteriota</taxon>
        <taxon>Terriglobia</taxon>
        <taxon>Terriglobales</taxon>
        <taxon>Acidobacteriaceae</taxon>
        <taxon>Tunturiibacter</taxon>
    </lineage>
</organism>
<sequence length="254" mass="27758">MLALLVGIQPGGADPRVGSWTLISAQSSLDPPNRLSITPLKDGAHVVMSGETHLDFTANWNGHESSAPGNLGFNQIGLRRIDKRQAEVKEKKDGTTVATVREKISNDGNELTTTTSATGKADQITVWTRSGGAKVANNLFAGEWTQDLSKTRLRQGSALKIEPDGSGGIRFLGDFSYTARFDGKQYDLKNSRNDTVTLELIDPHTVDAIYRRDNQVTQKDRWVISADGQQMTLSTAGTLETGQRVTEKLLFKKQ</sequence>
<evidence type="ECO:0008006" key="2">
    <source>
        <dbReference type="Google" id="ProtNLM"/>
    </source>
</evidence>
<protein>
    <recommendedName>
        <fullName evidence="2">Lipocalin-like domain-containing protein</fullName>
    </recommendedName>
</protein>
<dbReference type="EMBL" id="CP132942">
    <property type="protein sequence ID" value="XCB31589.1"/>
    <property type="molecule type" value="Genomic_DNA"/>
</dbReference>
<name>A0AAU7ZK89_9BACT</name>
<dbReference type="KEGG" id="tpsc:RBB77_14145"/>
<dbReference type="AlphaFoldDB" id="A0AAU7ZK89"/>
<reference evidence="1" key="1">
    <citation type="submission" date="2023-08" db="EMBL/GenBank/DDBJ databases">
        <authorList>
            <person name="Messyasz A."/>
            <person name="Mannisto M.K."/>
            <person name="Kerkhof L.J."/>
            <person name="Haggblom M."/>
        </authorList>
    </citation>
    <scope>NUCLEOTIDE SEQUENCE</scope>
    <source>
        <strain evidence="1">X5P6</strain>
    </source>
</reference>